<evidence type="ECO:0000256" key="7">
    <source>
        <dbReference type="HAMAP-Rule" id="MF_01328"/>
    </source>
</evidence>
<keyword evidence="6 7" id="KW-0687">Ribonucleoprotein</keyword>
<comment type="function">
    <text evidence="7">Forms part of the polypeptide exit tunnel.</text>
</comment>
<dbReference type="PANTHER" id="PTHR19431">
    <property type="entry name" value="60S RIBOSOMAL PROTEIN L4"/>
    <property type="match status" value="1"/>
</dbReference>
<name>A0A1F2P3T2_9EURY</name>
<dbReference type="Proteomes" id="UP000185779">
    <property type="component" value="Unassembled WGS sequence"/>
</dbReference>
<keyword evidence="10" id="KW-1185">Reference proteome</keyword>
<dbReference type="SUPFAM" id="SSF52166">
    <property type="entry name" value="Ribosomal protein L4"/>
    <property type="match status" value="1"/>
</dbReference>
<reference evidence="9 10" key="1">
    <citation type="submission" date="2016-05" db="EMBL/GenBank/DDBJ databases">
        <title>Microbial consortia oxidize butane by reversing methanogenesis.</title>
        <authorList>
            <person name="Laso-Perez R."/>
            <person name="Richter M."/>
            <person name="Wegener G."/>
            <person name="Musat F."/>
        </authorList>
    </citation>
    <scope>NUCLEOTIDE SEQUENCE [LARGE SCALE GENOMIC DNA]</scope>
    <source>
        <strain evidence="9">BOX1</strain>
    </source>
</reference>
<dbReference type="FunFam" id="3.40.1370.10:FF:000011">
    <property type="entry name" value="50S ribosomal protein L4"/>
    <property type="match status" value="1"/>
</dbReference>
<organism evidence="9 10">
    <name type="scientific">Candidatus Syntropharchaeum butanivorans</name>
    <dbReference type="NCBI Taxonomy" id="1839936"/>
    <lineage>
        <taxon>Archaea</taxon>
        <taxon>Methanobacteriati</taxon>
        <taxon>Methanobacteriota</taxon>
        <taxon>Stenosarchaea group</taxon>
        <taxon>Methanomicrobia</taxon>
        <taxon>Methanosarcinales</taxon>
        <taxon>ANME-2 cluster</taxon>
        <taxon>Candidatus Syntropharchaeum</taxon>
    </lineage>
</organism>
<sequence length="256" mass="28796">MTRKAVVYDLDGNPSGEIDLPDHFEEEYRPDIIKRAVLASQANRLQPYGPNRYSGLRTSAESWGTGRGVSRVPRVKNGRRAMLVPQAVGGRRAHPPLPQKNLKEKVNRKERRKAIRSAIAATARVDLVTARGHRIKSSLKLPLVADDRLESLEKTRDVVSFLRAIDVWDDVLASKNSKKVRPGKGKRRGRRYKSKKSILFVVREDKGIVKAARNLPGVEITTVDRLNAELLAPGTNAGRLTLWTRSAIEEIRERFL</sequence>
<dbReference type="Proteomes" id="UP000885936">
    <property type="component" value="Unassembled WGS sequence"/>
</dbReference>
<dbReference type="InterPro" id="IPR023574">
    <property type="entry name" value="Ribosomal_uL4_dom_sf"/>
</dbReference>
<accession>A0A1F2P3T2</accession>
<evidence type="ECO:0000313" key="9">
    <source>
        <dbReference type="EMBL" id="OFV65947.1"/>
    </source>
</evidence>
<dbReference type="GO" id="GO:1990904">
    <property type="term" value="C:ribonucleoprotein complex"/>
    <property type="evidence" value="ECO:0007669"/>
    <property type="project" value="UniProtKB-KW"/>
</dbReference>
<comment type="similarity">
    <text evidence="1 7">Belongs to the universal ribosomal protein uL4 family.</text>
</comment>
<dbReference type="HAMAP" id="MF_01328_A">
    <property type="entry name" value="Ribosomal_uL4_A"/>
    <property type="match status" value="1"/>
</dbReference>
<proteinExistence type="inferred from homology"/>
<dbReference type="InterPro" id="IPR002136">
    <property type="entry name" value="Ribosomal_uL4"/>
</dbReference>
<dbReference type="Pfam" id="PF00573">
    <property type="entry name" value="Ribosomal_L4"/>
    <property type="match status" value="1"/>
</dbReference>
<evidence type="ECO:0000313" key="8">
    <source>
        <dbReference type="EMBL" id="HEC57769.1"/>
    </source>
</evidence>
<comment type="subunit">
    <text evidence="2 7">Part of the 50S ribosomal subunit.</text>
</comment>
<dbReference type="STRING" id="1839936.SBU_001129"/>
<dbReference type="NCBIfam" id="TIGR03672">
    <property type="entry name" value="rpl4p_arch"/>
    <property type="match status" value="1"/>
</dbReference>
<dbReference type="GO" id="GO:0006412">
    <property type="term" value="P:translation"/>
    <property type="evidence" value="ECO:0007669"/>
    <property type="project" value="UniProtKB-UniRule"/>
</dbReference>
<evidence type="ECO:0000256" key="5">
    <source>
        <dbReference type="ARBA" id="ARBA00022980"/>
    </source>
</evidence>
<evidence type="ECO:0000313" key="10">
    <source>
        <dbReference type="Proteomes" id="UP000185779"/>
    </source>
</evidence>
<comment type="function">
    <text evidence="7">One of the primary rRNA binding proteins, this protein initially binds near the 5'-end of the 23S rRNA. It is important during the early stages of 50S assembly. It makes multiple contacts with different domains of the 23S rRNA in the assembled 50S subunit and ribosome.</text>
</comment>
<dbReference type="GO" id="GO:0005840">
    <property type="term" value="C:ribosome"/>
    <property type="evidence" value="ECO:0007669"/>
    <property type="project" value="UniProtKB-KW"/>
</dbReference>
<dbReference type="GO" id="GO:0003735">
    <property type="term" value="F:structural constituent of ribosome"/>
    <property type="evidence" value="ECO:0007669"/>
    <property type="project" value="InterPro"/>
</dbReference>
<keyword evidence="4 7" id="KW-0694">RNA-binding</keyword>
<dbReference type="GO" id="GO:0019843">
    <property type="term" value="F:rRNA binding"/>
    <property type="evidence" value="ECO:0007669"/>
    <property type="project" value="UniProtKB-UniRule"/>
</dbReference>
<dbReference type="PATRIC" id="fig|1839936.3.peg.1140"/>
<protein>
    <recommendedName>
        <fullName evidence="7">Large ribosomal subunit protein uL4</fullName>
    </recommendedName>
</protein>
<evidence type="ECO:0000256" key="1">
    <source>
        <dbReference type="ARBA" id="ARBA00010528"/>
    </source>
</evidence>
<evidence type="ECO:0000256" key="3">
    <source>
        <dbReference type="ARBA" id="ARBA00022730"/>
    </source>
</evidence>
<reference evidence="8" key="2">
    <citation type="journal article" date="2020" name="mSystems">
        <title>Genome- and Community-Level Interaction Insights into Carbon Utilization and Element Cycling Functions of Hydrothermarchaeota in Hydrothermal Sediment.</title>
        <authorList>
            <person name="Zhou Z."/>
            <person name="Liu Y."/>
            <person name="Xu W."/>
            <person name="Pan J."/>
            <person name="Luo Z.H."/>
            <person name="Li M."/>
        </authorList>
    </citation>
    <scope>NUCLEOTIDE SEQUENCE [LARGE SCALE GENOMIC DNA]</scope>
    <source>
        <strain evidence="8">HyVt-386</strain>
    </source>
</reference>
<dbReference type="AlphaFoldDB" id="A0A1F2P3T2"/>
<keyword evidence="5 7" id="KW-0689">Ribosomal protein</keyword>
<dbReference type="EMBL" id="DRIE01000126">
    <property type="protein sequence ID" value="HEC57769.1"/>
    <property type="molecule type" value="Genomic_DNA"/>
</dbReference>
<dbReference type="PROSITE" id="PS00939">
    <property type="entry name" value="RIBOSOMAL_L1E"/>
    <property type="match status" value="1"/>
</dbReference>
<comment type="caution">
    <text evidence="9">The sequence shown here is derived from an EMBL/GenBank/DDBJ whole genome shotgun (WGS) entry which is preliminary data.</text>
</comment>
<dbReference type="EMBL" id="LYOR01000005">
    <property type="protein sequence ID" value="OFV65947.1"/>
    <property type="molecule type" value="Genomic_DNA"/>
</dbReference>
<evidence type="ECO:0000256" key="4">
    <source>
        <dbReference type="ARBA" id="ARBA00022884"/>
    </source>
</evidence>
<dbReference type="InterPro" id="IPR045240">
    <property type="entry name" value="Ribosomal_uL4_euk/arch"/>
</dbReference>
<evidence type="ECO:0000256" key="2">
    <source>
        <dbReference type="ARBA" id="ARBA00011838"/>
    </source>
</evidence>
<gene>
    <name evidence="7" type="primary">rpl4</name>
    <name evidence="8" type="ORF">ENI32_07875</name>
    <name evidence="9" type="ORF">SBU_001129</name>
</gene>
<keyword evidence="3 7" id="KW-0699">rRNA-binding</keyword>
<evidence type="ECO:0000256" key="6">
    <source>
        <dbReference type="ARBA" id="ARBA00023274"/>
    </source>
</evidence>
<dbReference type="Gene3D" id="3.40.1370.10">
    <property type="match status" value="1"/>
</dbReference>
<dbReference type="InterPro" id="IPR019970">
    <property type="entry name" value="Ribosomall_uL4-arc"/>
</dbReference>
<dbReference type="InterPro" id="IPR013000">
    <property type="entry name" value="Ribosomal_uL4_euk/arc_CS"/>
</dbReference>